<gene>
    <name evidence="1" type="ORF">FAS41_29860</name>
</gene>
<dbReference type="AlphaFoldDB" id="A0A5R9QKL2"/>
<proteinExistence type="predicted"/>
<keyword evidence="2" id="KW-1185">Reference proteome</keyword>
<comment type="caution">
    <text evidence="1">The sequence shown here is derived from an EMBL/GenBank/DDBJ whole genome shotgun (WGS) entry which is preliminary data.</text>
</comment>
<dbReference type="EMBL" id="SWDV01000073">
    <property type="protein sequence ID" value="TLX69834.1"/>
    <property type="molecule type" value="Genomic_DNA"/>
</dbReference>
<evidence type="ECO:0000313" key="2">
    <source>
        <dbReference type="Proteomes" id="UP000306635"/>
    </source>
</evidence>
<evidence type="ECO:0000313" key="1">
    <source>
        <dbReference type="EMBL" id="TLX69834.1"/>
    </source>
</evidence>
<dbReference type="Proteomes" id="UP000306635">
    <property type="component" value="Unassembled WGS sequence"/>
</dbReference>
<dbReference type="OrthoDB" id="6895969at2"/>
<accession>A0A5R9QKL2</accession>
<name>A0A5R9QKL2_9PSED</name>
<dbReference type="RefSeq" id="WP_138526880.1">
    <property type="nucleotide sequence ID" value="NZ_SWDV01000073.1"/>
</dbReference>
<reference evidence="1 2" key="1">
    <citation type="submission" date="2019-04" db="EMBL/GenBank/DDBJ databases">
        <authorList>
            <person name="Li M."/>
        </authorList>
    </citation>
    <scope>NUCLEOTIDE SEQUENCE [LARGE SCALE GENOMIC DNA]</scope>
    <source>
        <strain evidence="1 2">LAM1902</strain>
    </source>
</reference>
<sequence length="85" mass="9410">MTIHPLGHESASLMRDAGYAVDTIGKLILEDICRKSDDANQEFLREYELGGLLSALQVIAAALCDTGERFENHLKKAEQYEEGAK</sequence>
<protein>
    <submittedName>
        <fullName evidence="1">Uncharacterized protein</fullName>
    </submittedName>
</protein>
<organism evidence="1 2">
    <name type="scientific">Pseudomonas nicosulfuronedens</name>
    <dbReference type="NCBI Taxonomy" id="2571105"/>
    <lineage>
        <taxon>Bacteria</taxon>
        <taxon>Pseudomonadati</taxon>
        <taxon>Pseudomonadota</taxon>
        <taxon>Gammaproteobacteria</taxon>
        <taxon>Pseudomonadales</taxon>
        <taxon>Pseudomonadaceae</taxon>
        <taxon>Pseudomonas</taxon>
    </lineage>
</organism>